<evidence type="ECO:0000313" key="1">
    <source>
        <dbReference type="EMBL" id="MBY85810.1"/>
    </source>
</evidence>
<dbReference type="EMBL" id="GGMS01016607">
    <property type="protein sequence ID" value="MBY85810.1"/>
    <property type="molecule type" value="Transcribed_RNA"/>
</dbReference>
<reference evidence="1" key="1">
    <citation type="submission" date="2018-04" db="EMBL/GenBank/DDBJ databases">
        <title>Transcriptome assembly of Sipha flava.</title>
        <authorList>
            <person name="Scully E.D."/>
            <person name="Geib S.M."/>
            <person name="Palmer N.A."/>
            <person name="Koch K."/>
            <person name="Bradshaw J."/>
            <person name="Heng-Moss T."/>
            <person name="Sarath G."/>
        </authorList>
    </citation>
    <scope>NUCLEOTIDE SEQUENCE</scope>
</reference>
<name>A0A2S2R7Z5_9HEMI</name>
<proteinExistence type="predicted"/>
<gene>
    <name evidence="1" type="ORF">g.87301</name>
</gene>
<protein>
    <submittedName>
        <fullName evidence="1">Uncharacterized protein</fullName>
    </submittedName>
</protein>
<organism evidence="1">
    <name type="scientific">Sipha flava</name>
    <name type="common">yellow sugarcane aphid</name>
    <dbReference type="NCBI Taxonomy" id="143950"/>
    <lineage>
        <taxon>Eukaryota</taxon>
        <taxon>Metazoa</taxon>
        <taxon>Ecdysozoa</taxon>
        <taxon>Arthropoda</taxon>
        <taxon>Hexapoda</taxon>
        <taxon>Insecta</taxon>
        <taxon>Pterygota</taxon>
        <taxon>Neoptera</taxon>
        <taxon>Paraneoptera</taxon>
        <taxon>Hemiptera</taxon>
        <taxon>Sternorrhyncha</taxon>
        <taxon>Aphidomorpha</taxon>
        <taxon>Aphidoidea</taxon>
        <taxon>Aphididae</taxon>
        <taxon>Sipha</taxon>
    </lineage>
</organism>
<sequence length="107" mass="12923">MVFLFNRFFYFITSLVKQYSTTMYLTTASLKLQLLWLVRNTITNVTTIIRYMLCEHRSCVDNYARKRFSDLKSSNTFFLYKLSIVIFNYTLTHTYTYVCIHNTFDIM</sequence>
<dbReference type="AlphaFoldDB" id="A0A2S2R7Z5"/>
<accession>A0A2S2R7Z5</accession>